<evidence type="ECO:0000313" key="1">
    <source>
        <dbReference type="EMBL" id="TMI81295.1"/>
    </source>
</evidence>
<dbReference type="Proteomes" id="UP000320048">
    <property type="component" value="Unassembled WGS sequence"/>
</dbReference>
<dbReference type="EMBL" id="VBAO01000177">
    <property type="protein sequence ID" value="TMI81295.1"/>
    <property type="molecule type" value="Genomic_DNA"/>
</dbReference>
<dbReference type="InterPro" id="IPR011008">
    <property type="entry name" value="Dimeric_a/b-barrel"/>
</dbReference>
<dbReference type="AlphaFoldDB" id="A0A537JCP6"/>
<dbReference type="SUPFAM" id="SSF54909">
    <property type="entry name" value="Dimeric alpha+beta barrel"/>
    <property type="match status" value="1"/>
</dbReference>
<organism evidence="1 2">
    <name type="scientific">Candidatus Segetimicrobium genomatis</name>
    <dbReference type="NCBI Taxonomy" id="2569760"/>
    <lineage>
        <taxon>Bacteria</taxon>
        <taxon>Bacillati</taxon>
        <taxon>Candidatus Sysuimicrobiota</taxon>
        <taxon>Candidatus Sysuimicrobiia</taxon>
        <taxon>Candidatus Sysuimicrobiales</taxon>
        <taxon>Candidatus Segetimicrobiaceae</taxon>
        <taxon>Candidatus Segetimicrobium</taxon>
    </lineage>
</organism>
<gene>
    <name evidence="1" type="ORF">E6H04_07165</name>
</gene>
<sequence>MSVEAPDSPRMMSFFERRCEARRVVMLVRTTLWSGSQEALERWVREVTEKVKPAIQKSPGNVGAYFLVDWVNGKALTMTLWESEEAARATDVGADQRRATTAARTGVSQVETGRYEVVAKI</sequence>
<dbReference type="Gene3D" id="3.30.70.100">
    <property type="match status" value="1"/>
</dbReference>
<name>A0A537JCP6_9BACT</name>
<evidence type="ECO:0000313" key="2">
    <source>
        <dbReference type="Proteomes" id="UP000320048"/>
    </source>
</evidence>
<protein>
    <recommendedName>
        <fullName evidence="3">ABM domain-containing protein</fullName>
    </recommendedName>
</protein>
<comment type="caution">
    <text evidence="1">The sequence shown here is derived from an EMBL/GenBank/DDBJ whole genome shotgun (WGS) entry which is preliminary data.</text>
</comment>
<reference evidence="1 2" key="1">
    <citation type="journal article" date="2019" name="Nat. Microbiol.">
        <title>Mediterranean grassland soil C-N compound turnover is dependent on rainfall and depth, and is mediated by genomically divergent microorganisms.</title>
        <authorList>
            <person name="Diamond S."/>
            <person name="Andeer P.F."/>
            <person name="Li Z."/>
            <person name="Crits-Christoph A."/>
            <person name="Burstein D."/>
            <person name="Anantharaman K."/>
            <person name="Lane K.R."/>
            <person name="Thomas B.C."/>
            <person name="Pan C."/>
            <person name="Northen T.R."/>
            <person name="Banfield J.F."/>
        </authorList>
    </citation>
    <scope>NUCLEOTIDE SEQUENCE [LARGE SCALE GENOMIC DNA]</scope>
    <source>
        <strain evidence="1">NP_7</strain>
    </source>
</reference>
<evidence type="ECO:0008006" key="3">
    <source>
        <dbReference type="Google" id="ProtNLM"/>
    </source>
</evidence>
<proteinExistence type="predicted"/>
<accession>A0A537JCP6</accession>